<keyword evidence="8" id="KW-0032">Aminotransferase</keyword>
<dbReference type="Gene3D" id="3.90.1150.10">
    <property type="entry name" value="Aspartate Aminotransferase, domain 1"/>
    <property type="match status" value="1"/>
</dbReference>
<evidence type="ECO:0000256" key="7">
    <source>
        <dbReference type="RuleBase" id="RU000382"/>
    </source>
</evidence>
<dbReference type="GO" id="GO:0030170">
    <property type="term" value="F:pyridoxal phosphate binding"/>
    <property type="evidence" value="ECO:0007669"/>
    <property type="project" value="InterPro"/>
</dbReference>
<dbReference type="GO" id="GO:0008483">
    <property type="term" value="F:transaminase activity"/>
    <property type="evidence" value="ECO:0007669"/>
    <property type="project" value="UniProtKB-KW"/>
</dbReference>
<protein>
    <submittedName>
        <fullName evidence="8">Aminotransferase class V-fold PLP-dependent enzyme</fullName>
    </submittedName>
</protein>
<dbReference type="GO" id="GO:0019752">
    <property type="term" value="P:carboxylic acid metabolic process"/>
    <property type="evidence" value="ECO:0007669"/>
    <property type="project" value="InterPro"/>
</dbReference>
<keyword evidence="3" id="KW-0210">Decarboxylase</keyword>
<dbReference type="GO" id="GO:0006520">
    <property type="term" value="P:amino acid metabolic process"/>
    <property type="evidence" value="ECO:0007669"/>
    <property type="project" value="InterPro"/>
</dbReference>
<comment type="similarity">
    <text evidence="2 7">Belongs to the group II decarboxylase family.</text>
</comment>
<dbReference type="Pfam" id="PF00282">
    <property type="entry name" value="Pyridoxal_deC"/>
    <property type="match status" value="1"/>
</dbReference>
<dbReference type="Gene3D" id="1.20.1340.10">
    <property type="entry name" value="dopa decarboxylase, N-terminal domain"/>
    <property type="match status" value="1"/>
</dbReference>
<evidence type="ECO:0000313" key="11">
    <source>
        <dbReference type="Proteomes" id="UP001431572"/>
    </source>
</evidence>
<dbReference type="PANTHER" id="PTHR11999:SF70">
    <property type="entry name" value="MIP05841P"/>
    <property type="match status" value="1"/>
</dbReference>
<keyword evidence="5 7" id="KW-0456">Lyase</keyword>
<evidence type="ECO:0000256" key="4">
    <source>
        <dbReference type="ARBA" id="ARBA00022898"/>
    </source>
</evidence>
<dbReference type="InterPro" id="IPR015422">
    <property type="entry name" value="PyrdxlP-dep_Trfase_small"/>
</dbReference>
<accession>A0A8T7M9C6</accession>
<evidence type="ECO:0000256" key="3">
    <source>
        <dbReference type="ARBA" id="ARBA00022793"/>
    </source>
</evidence>
<dbReference type="InterPro" id="IPR015424">
    <property type="entry name" value="PyrdxlP-dep_Trfase"/>
</dbReference>
<comment type="cofactor">
    <cofactor evidence="1 6 7">
        <name>pyridoxal 5'-phosphate</name>
        <dbReference type="ChEBI" id="CHEBI:597326"/>
    </cofactor>
</comment>
<dbReference type="EMBL" id="JACATZ010000003">
    <property type="protein sequence ID" value="NWJ48778.1"/>
    <property type="molecule type" value="Genomic_DNA"/>
</dbReference>
<evidence type="ECO:0000256" key="1">
    <source>
        <dbReference type="ARBA" id="ARBA00001933"/>
    </source>
</evidence>
<sequence>MISSPDPNSVFSEDIIEQTLDPENWEDLKSLGHQMLDDMFDFLQNVRERPVWQPVPAEVKQKLKAPLPLAAEAAGDVYEEFKELILPYPTGNIHPRFWGWVMGTGSPYAMLADMLASGMNSHVAGYDQSAAYVEEQVIRWLAELLGFPATSSGVLASGGTVANLLGLAVARNVKAGFDVRAEGLQQPAVTRAELVVYCSTETHSWAQKAVELMGLGDKSLKRISVDALYKINLAELEETIRRDKAQGKNPICVIGNAGTVNTGAIDDLEGLARICRQEGLWFHVDGAIGALVKLTPSQAGLVSGLELADSLAFDLHKWLYMPYEAGCILVRDRTAHQSAFSITPSYLTALNRGIAAQPLEFAARGVDLSRSFKALKIWFSLKVHGIDLFGQLIEQNIRQAAYLKQLIEQEHLLELLAPVELSIVCFRFNPSSQESLDAQLLDRLNQEILLRLQESGKAVPSGTRIQGRFAIRVAITNHRSRKEDFELLCQLVVNYGQELLADSKFLEEGNG</sequence>
<keyword evidence="11" id="KW-1185">Reference proteome</keyword>
<dbReference type="InterPro" id="IPR002129">
    <property type="entry name" value="PyrdxlP-dep_de-COase"/>
</dbReference>
<evidence type="ECO:0000313" key="10">
    <source>
        <dbReference type="Proteomes" id="UP000521676"/>
    </source>
</evidence>
<evidence type="ECO:0000313" key="8">
    <source>
        <dbReference type="EMBL" id="NWJ48778.1"/>
    </source>
</evidence>
<dbReference type="PROSITE" id="PS00392">
    <property type="entry name" value="DDC_GAD_HDC_YDC"/>
    <property type="match status" value="1"/>
</dbReference>
<dbReference type="Proteomes" id="UP000521676">
    <property type="component" value="Unassembled WGS sequence"/>
</dbReference>
<dbReference type="InterPro" id="IPR010977">
    <property type="entry name" value="Aromatic_deC"/>
</dbReference>
<dbReference type="PRINTS" id="PR00800">
    <property type="entry name" value="YHDCRBOXLASE"/>
</dbReference>
<evidence type="ECO:0000256" key="2">
    <source>
        <dbReference type="ARBA" id="ARBA00009533"/>
    </source>
</evidence>
<dbReference type="GO" id="GO:0004058">
    <property type="term" value="F:aromatic-L-amino-acid decarboxylase activity"/>
    <property type="evidence" value="ECO:0007669"/>
    <property type="project" value="UniProtKB-ARBA"/>
</dbReference>
<dbReference type="EMBL" id="CP128400">
    <property type="protein sequence ID" value="WJW68715.1"/>
    <property type="molecule type" value="Genomic_DNA"/>
</dbReference>
<dbReference type="Proteomes" id="UP001431572">
    <property type="component" value="Chromosome 2"/>
</dbReference>
<evidence type="ECO:0000256" key="5">
    <source>
        <dbReference type="ARBA" id="ARBA00023239"/>
    </source>
</evidence>
<evidence type="ECO:0000313" key="9">
    <source>
        <dbReference type="EMBL" id="WJW68715.1"/>
    </source>
</evidence>
<dbReference type="InterPro" id="IPR015421">
    <property type="entry name" value="PyrdxlP-dep_Trfase_major"/>
</dbReference>
<dbReference type="AlphaFoldDB" id="A0A8T7M9C6"/>
<reference evidence="9" key="2">
    <citation type="journal article" date="2024" name="Nature">
        <title>Anoxygenic phototroph of the Chloroflexota uses a type I reaction centre.</title>
        <authorList>
            <person name="Tsuji J.M."/>
            <person name="Shaw N.A."/>
            <person name="Nagashima S."/>
            <person name="Venkiteswaran J.J."/>
            <person name="Schiff S.L."/>
            <person name="Watanabe T."/>
            <person name="Fukui M."/>
            <person name="Hanada S."/>
            <person name="Tank M."/>
            <person name="Neufeld J.D."/>
        </authorList>
    </citation>
    <scope>NUCLEOTIDE SEQUENCE</scope>
    <source>
        <strain evidence="9">L227-S17</strain>
    </source>
</reference>
<organism evidence="8 10">
    <name type="scientific">Candidatus Chlorohelix allophototropha</name>
    <dbReference type="NCBI Taxonomy" id="3003348"/>
    <lineage>
        <taxon>Bacteria</taxon>
        <taxon>Bacillati</taxon>
        <taxon>Chloroflexota</taxon>
        <taxon>Chloroflexia</taxon>
        <taxon>Candidatus Chloroheliales</taxon>
        <taxon>Candidatus Chloroheliaceae</taxon>
        <taxon>Candidatus Chlorohelix</taxon>
    </lineage>
</organism>
<dbReference type="Gene3D" id="3.40.640.10">
    <property type="entry name" value="Type I PLP-dependent aspartate aminotransferase-like (Major domain)"/>
    <property type="match status" value="1"/>
</dbReference>
<dbReference type="RefSeq" id="WP_341470620.1">
    <property type="nucleotide sequence ID" value="NZ_CP128400.1"/>
</dbReference>
<dbReference type="InterPro" id="IPR021115">
    <property type="entry name" value="Pyridoxal-P_BS"/>
</dbReference>
<gene>
    <name evidence="8" type="ORF">HXX08_23210</name>
    <name evidence="9" type="ORF">OZ401_004331</name>
</gene>
<keyword evidence="4 6" id="KW-0663">Pyridoxal phosphate</keyword>
<dbReference type="SUPFAM" id="SSF53383">
    <property type="entry name" value="PLP-dependent transferases"/>
    <property type="match status" value="1"/>
</dbReference>
<dbReference type="PANTHER" id="PTHR11999">
    <property type="entry name" value="GROUP II PYRIDOXAL-5-PHOSPHATE DECARBOXYLASE"/>
    <property type="match status" value="1"/>
</dbReference>
<reference evidence="8 10" key="1">
    <citation type="submission" date="2020-06" db="EMBL/GenBank/DDBJ databases">
        <title>Anoxygenic phototrophic Chloroflexota member uses a Type I reaction center.</title>
        <authorList>
            <person name="Tsuji J.M."/>
            <person name="Shaw N.A."/>
            <person name="Nagashima S."/>
            <person name="Venkiteswaran J."/>
            <person name="Schiff S.L."/>
            <person name="Hanada S."/>
            <person name="Tank M."/>
            <person name="Neufeld J.D."/>
        </authorList>
    </citation>
    <scope>NUCLEOTIDE SEQUENCE [LARGE SCALE GENOMIC DNA]</scope>
    <source>
        <strain evidence="8">L227-S17</strain>
    </source>
</reference>
<keyword evidence="8" id="KW-0808">Transferase</keyword>
<name>A0A8T7M9C6_9CHLR</name>
<proteinExistence type="inferred from homology"/>
<evidence type="ECO:0000256" key="6">
    <source>
        <dbReference type="PIRSR" id="PIRSR602129-50"/>
    </source>
</evidence>
<feature type="modified residue" description="N6-(pyridoxal phosphate)lysine" evidence="6">
    <location>
        <position position="317"/>
    </location>
</feature>